<keyword evidence="9 10" id="KW-0472">Membrane</keyword>
<feature type="transmembrane region" description="Helical" evidence="10">
    <location>
        <begin position="294"/>
        <end position="314"/>
    </location>
</feature>
<accession>D4GNV3</accession>
<keyword evidence="5" id="KW-0997">Cell inner membrane</keyword>
<dbReference type="GO" id="GO:0015293">
    <property type="term" value="F:symporter activity"/>
    <property type="evidence" value="ECO:0007669"/>
    <property type="project" value="UniProtKB-KW"/>
</dbReference>
<dbReference type="InterPro" id="IPR018043">
    <property type="entry name" value="Na/Gal_symport_CS"/>
</dbReference>
<name>D4GNV3_PANAM</name>
<keyword evidence="4" id="KW-1003">Cell membrane</keyword>
<feature type="transmembrane region" description="Helical" evidence="10">
    <location>
        <begin position="239"/>
        <end position="260"/>
    </location>
</feature>
<keyword evidence="12" id="KW-1185">Reference proteome</keyword>
<dbReference type="FunFam" id="1.20.1250.20:FF:000063">
    <property type="entry name" value="MFS transporter"/>
    <property type="match status" value="1"/>
</dbReference>
<dbReference type="InterPro" id="IPR039672">
    <property type="entry name" value="MFS_2"/>
</dbReference>
<dbReference type="InterPro" id="IPR001927">
    <property type="entry name" value="Na/Gal_symport"/>
</dbReference>
<evidence type="ECO:0000256" key="5">
    <source>
        <dbReference type="ARBA" id="ARBA00022519"/>
    </source>
</evidence>
<dbReference type="AlphaFoldDB" id="D4GNV3"/>
<dbReference type="Gene3D" id="1.20.1250.20">
    <property type="entry name" value="MFS general substrate transporter like domains"/>
    <property type="match status" value="1"/>
</dbReference>
<evidence type="ECO:0000256" key="1">
    <source>
        <dbReference type="ARBA" id="ARBA00004429"/>
    </source>
</evidence>
<sequence length="511" mass="56383">MACWPSCSCCLVKKWPLFALKSSNKTLQNHPEKAALLTGSVGQRREIMSQHHLASGSEPATLRLPFKEKVAYGIGDLGSNILLDIGTLYLLKFYTDVLELPGTYGGIIFLVAKFFTAFTDMGTGIMLDSRRRIGPKGKFRPFVLYAAFPVTLLAIANFVGTPFDVTGKTIVATVLFMMYGLFFSMMNCSYGAMVPAMTKNPDERAALAAWRQGGATLGLLICTVGFVPVMNLIEGNPQLSYVVAATLFSAFGLFFMWWCYAGVKERYVEQPASSPTQKPGLLASFRAIAGNRPLFILCIANLCTLGAFNVKLAIQVYYTQYVLNDPILLSWMGFFSMGCIFIGVFMMPGAVRRFGKKKVYIGGLLIWVAGDLLNYFFGGGSVSFVAYSCLAFFGSAFVNSLNWALVSDTVEYGEWRTGVRSEGTVYTGFTFFRKVSQALAGFFPGWMLTQIGYVPNVIQSSGTVEGLKQLMFIYPGALAVITIVAMGCFYNLNEKMYVRIIEEIDARKRQR</sequence>
<dbReference type="EMBL" id="CP001875">
    <property type="protein sequence ID" value="ADD78658.1"/>
    <property type="molecule type" value="Genomic_DNA"/>
</dbReference>
<keyword evidence="7" id="KW-0769">Symport</keyword>
<evidence type="ECO:0000256" key="2">
    <source>
        <dbReference type="ARBA" id="ARBA00009617"/>
    </source>
</evidence>
<evidence type="ECO:0000256" key="4">
    <source>
        <dbReference type="ARBA" id="ARBA00022475"/>
    </source>
</evidence>
<dbReference type="SUPFAM" id="SSF103473">
    <property type="entry name" value="MFS general substrate transporter"/>
    <property type="match status" value="1"/>
</dbReference>
<dbReference type="Pfam" id="PF13347">
    <property type="entry name" value="MFS_2"/>
    <property type="match status" value="1"/>
</dbReference>
<evidence type="ECO:0000256" key="9">
    <source>
        <dbReference type="ARBA" id="ARBA00023136"/>
    </source>
</evidence>
<dbReference type="HOGENOM" id="CLU_027408_0_1_6"/>
<gene>
    <name evidence="11" type="primary">yihP</name>
    <name evidence="11" type="ordered locus">PANA_3491</name>
</gene>
<dbReference type="NCBIfam" id="TIGR00792">
    <property type="entry name" value="gph"/>
    <property type="match status" value="1"/>
</dbReference>
<evidence type="ECO:0000256" key="7">
    <source>
        <dbReference type="ARBA" id="ARBA00022847"/>
    </source>
</evidence>
<feature type="transmembrane region" description="Helical" evidence="10">
    <location>
        <begin position="359"/>
        <end position="378"/>
    </location>
</feature>
<evidence type="ECO:0000256" key="3">
    <source>
        <dbReference type="ARBA" id="ARBA00022448"/>
    </source>
</evidence>
<feature type="transmembrane region" description="Helical" evidence="10">
    <location>
        <begin position="103"/>
        <end position="121"/>
    </location>
</feature>
<feature type="transmembrane region" description="Helical" evidence="10">
    <location>
        <begin position="384"/>
        <end position="406"/>
    </location>
</feature>
<evidence type="ECO:0000256" key="8">
    <source>
        <dbReference type="ARBA" id="ARBA00022989"/>
    </source>
</evidence>
<evidence type="ECO:0000256" key="10">
    <source>
        <dbReference type="SAM" id="Phobius"/>
    </source>
</evidence>
<dbReference type="GO" id="GO:0005886">
    <property type="term" value="C:plasma membrane"/>
    <property type="evidence" value="ECO:0007669"/>
    <property type="project" value="UniProtKB-SubCell"/>
</dbReference>
<feature type="transmembrane region" description="Helical" evidence="10">
    <location>
        <begin position="169"/>
        <end position="193"/>
    </location>
</feature>
<feature type="transmembrane region" description="Helical" evidence="10">
    <location>
        <begin position="438"/>
        <end position="458"/>
    </location>
</feature>
<reference evidence="11 12" key="1">
    <citation type="journal article" date="2010" name="J. Bacteriol.">
        <title>Genome sequence of Pantoea ananatis LMG20103, the causative agent of Eucalyptus blight and dieback.</title>
        <authorList>
            <person name="De Maayer P."/>
            <person name="Chan W.Y."/>
            <person name="Venter S.N."/>
            <person name="Toth I.K."/>
            <person name="Birch P.R."/>
            <person name="Joubert F."/>
            <person name="Coutinho T.A."/>
        </authorList>
    </citation>
    <scope>NUCLEOTIDE SEQUENCE [LARGE SCALE GENOMIC DNA]</scope>
    <source>
        <strain evidence="11 12">LMG 20103</strain>
    </source>
</reference>
<feature type="transmembrane region" description="Helical" evidence="10">
    <location>
        <begin position="214"/>
        <end position="233"/>
    </location>
</feature>
<dbReference type="GO" id="GO:0006814">
    <property type="term" value="P:sodium ion transport"/>
    <property type="evidence" value="ECO:0007669"/>
    <property type="project" value="InterPro"/>
</dbReference>
<protein>
    <submittedName>
        <fullName evidence="11">YihP</fullName>
    </submittedName>
</protein>
<evidence type="ECO:0000313" key="12">
    <source>
        <dbReference type="Proteomes" id="UP000001702"/>
    </source>
</evidence>
<dbReference type="CDD" id="cd17332">
    <property type="entry name" value="MFS_MelB_like"/>
    <property type="match status" value="1"/>
</dbReference>
<comment type="similarity">
    <text evidence="2">Belongs to the sodium:galactoside symporter (TC 2.A.2) family.</text>
</comment>
<comment type="subcellular location">
    <subcellularLocation>
        <location evidence="1">Cell inner membrane</location>
        <topology evidence="1">Multi-pass membrane protein</topology>
    </subcellularLocation>
</comment>
<dbReference type="Proteomes" id="UP000001702">
    <property type="component" value="Chromosome"/>
</dbReference>
<feature type="transmembrane region" description="Helical" evidence="10">
    <location>
        <begin position="142"/>
        <end position="163"/>
    </location>
</feature>
<dbReference type="InterPro" id="IPR036259">
    <property type="entry name" value="MFS_trans_sf"/>
</dbReference>
<dbReference type="PANTHER" id="PTHR11328:SF39">
    <property type="entry name" value="2,3-DIHYDROXYPROPANE-1-SULFONATE EXPORTER-RELATED"/>
    <property type="match status" value="1"/>
</dbReference>
<proteinExistence type="inferred from homology"/>
<keyword evidence="8 10" id="KW-1133">Transmembrane helix</keyword>
<dbReference type="PANTHER" id="PTHR11328">
    <property type="entry name" value="MAJOR FACILITATOR SUPERFAMILY DOMAIN-CONTAINING PROTEIN"/>
    <property type="match status" value="1"/>
</dbReference>
<dbReference type="STRING" id="706191.PANA_3491"/>
<dbReference type="PROSITE" id="PS00872">
    <property type="entry name" value="NA_GALACTOSIDE_SYMP"/>
    <property type="match status" value="1"/>
</dbReference>
<feature type="transmembrane region" description="Helical" evidence="10">
    <location>
        <begin position="470"/>
        <end position="492"/>
    </location>
</feature>
<dbReference type="eggNOG" id="COG2211">
    <property type="taxonomic scope" value="Bacteria"/>
</dbReference>
<keyword evidence="3" id="KW-0813">Transport</keyword>
<dbReference type="GO" id="GO:0008643">
    <property type="term" value="P:carbohydrate transport"/>
    <property type="evidence" value="ECO:0007669"/>
    <property type="project" value="InterPro"/>
</dbReference>
<keyword evidence="6 10" id="KW-0812">Transmembrane</keyword>
<dbReference type="KEGG" id="pam:PANA_3491"/>
<evidence type="ECO:0000256" key="6">
    <source>
        <dbReference type="ARBA" id="ARBA00022692"/>
    </source>
</evidence>
<organism evidence="11 12">
    <name type="scientific">Pantoea ananatis (strain LMG 20103)</name>
    <dbReference type="NCBI Taxonomy" id="706191"/>
    <lineage>
        <taxon>Bacteria</taxon>
        <taxon>Pseudomonadati</taxon>
        <taxon>Pseudomonadota</taxon>
        <taxon>Gammaproteobacteria</taxon>
        <taxon>Enterobacterales</taxon>
        <taxon>Erwiniaceae</taxon>
        <taxon>Pantoea</taxon>
    </lineage>
</organism>
<feature type="transmembrane region" description="Helical" evidence="10">
    <location>
        <begin position="326"/>
        <end position="347"/>
    </location>
</feature>
<evidence type="ECO:0000313" key="11">
    <source>
        <dbReference type="EMBL" id="ADD78658.1"/>
    </source>
</evidence>